<evidence type="ECO:0000313" key="1">
    <source>
        <dbReference type="EMBL" id="GGO94481.1"/>
    </source>
</evidence>
<reference evidence="1" key="2">
    <citation type="submission" date="2020-09" db="EMBL/GenBank/DDBJ databases">
        <authorList>
            <person name="Sun Q."/>
            <person name="Zhou Y."/>
        </authorList>
    </citation>
    <scope>NUCLEOTIDE SEQUENCE</scope>
    <source>
        <strain evidence="1">CGMCC 4.7201</strain>
    </source>
</reference>
<name>A0A918DZN1_9ACTN</name>
<dbReference type="Proteomes" id="UP000641932">
    <property type="component" value="Unassembled WGS sequence"/>
</dbReference>
<proteinExistence type="predicted"/>
<accession>A0A918DZN1</accession>
<comment type="caution">
    <text evidence="1">The sequence shown here is derived from an EMBL/GenBank/DDBJ whole genome shotgun (WGS) entry which is preliminary data.</text>
</comment>
<reference evidence="1" key="1">
    <citation type="journal article" date="2014" name="Int. J. Syst. Evol. Microbiol.">
        <title>Complete genome sequence of Corynebacterium casei LMG S-19264T (=DSM 44701T), isolated from a smear-ripened cheese.</title>
        <authorList>
            <consortium name="US DOE Joint Genome Institute (JGI-PGF)"/>
            <person name="Walter F."/>
            <person name="Albersmeier A."/>
            <person name="Kalinowski J."/>
            <person name="Ruckert C."/>
        </authorList>
    </citation>
    <scope>NUCLEOTIDE SEQUENCE</scope>
    <source>
        <strain evidence="1">CGMCC 4.7201</strain>
    </source>
</reference>
<evidence type="ECO:0000313" key="2">
    <source>
        <dbReference type="Proteomes" id="UP000641932"/>
    </source>
</evidence>
<gene>
    <name evidence="1" type="ORF">GCM10012280_49490</name>
</gene>
<protein>
    <submittedName>
        <fullName evidence="1">Uncharacterized protein</fullName>
    </submittedName>
</protein>
<organism evidence="1 2">
    <name type="scientific">Wenjunlia tyrosinilytica</name>
    <dbReference type="NCBI Taxonomy" id="1544741"/>
    <lineage>
        <taxon>Bacteria</taxon>
        <taxon>Bacillati</taxon>
        <taxon>Actinomycetota</taxon>
        <taxon>Actinomycetes</taxon>
        <taxon>Kitasatosporales</taxon>
        <taxon>Streptomycetaceae</taxon>
        <taxon>Wenjunlia</taxon>
    </lineage>
</organism>
<dbReference type="AlphaFoldDB" id="A0A918DZN1"/>
<keyword evidence="2" id="KW-1185">Reference proteome</keyword>
<dbReference type="RefSeq" id="WP_189134001.1">
    <property type="nucleotide sequence ID" value="NZ_BMMS01000023.1"/>
</dbReference>
<sequence length="76" mass="8001">MADDPGATGALLLITIWSQADSGTLCGRVIRTADIRSAGEPTPLTGRDAVIAVVEQWLDAYEALHDQSPAPPDGRE</sequence>
<dbReference type="EMBL" id="BMMS01000023">
    <property type="protein sequence ID" value="GGO94481.1"/>
    <property type="molecule type" value="Genomic_DNA"/>
</dbReference>